<dbReference type="SUPFAM" id="SSF54427">
    <property type="entry name" value="NTF2-like"/>
    <property type="match status" value="1"/>
</dbReference>
<sequence length="119" mass="13169">MPSESNEQLYERWLAVWGDRHQSLEALIAEDAVGHWPEGDVVGPRGFAQAIAQTIDAFDSVRFDVQAGPLSRDDIVAARWLVTCRMGDETMVFAGHDFLRIDGGMIAEYWPSIHPVGAA</sequence>
<dbReference type="InterPro" id="IPR037401">
    <property type="entry name" value="SnoaL-like"/>
</dbReference>
<protein>
    <submittedName>
        <fullName evidence="2">Nuclear transport factor 2 family protein</fullName>
    </submittedName>
</protein>
<dbReference type="EMBL" id="CP157390">
    <property type="protein sequence ID" value="XBM49003.1"/>
    <property type="molecule type" value="Genomic_DNA"/>
</dbReference>
<organism evidence="2">
    <name type="scientific">Leifsonia sp. NPDC080035</name>
    <dbReference type="NCBI Taxonomy" id="3143936"/>
    <lineage>
        <taxon>Bacteria</taxon>
        <taxon>Bacillati</taxon>
        <taxon>Actinomycetota</taxon>
        <taxon>Actinomycetes</taxon>
        <taxon>Micrococcales</taxon>
        <taxon>Microbacteriaceae</taxon>
        <taxon>Leifsonia</taxon>
    </lineage>
</organism>
<proteinExistence type="predicted"/>
<dbReference type="CDD" id="cd00531">
    <property type="entry name" value="NTF2_like"/>
    <property type="match status" value="1"/>
</dbReference>
<dbReference type="InterPro" id="IPR032710">
    <property type="entry name" value="NTF2-like_dom_sf"/>
</dbReference>
<reference evidence="2" key="1">
    <citation type="submission" date="2024-05" db="EMBL/GenBank/DDBJ databases">
        <title>The Natural Products Discovery Center: Release of the First 8490 Sequenced Strains for Exploring Actinobacteria Biosynthetic Diversity.</title>
        <authorList>
            <person name="Kalkreuter E."/>
            <person name="Kautsar S.A."/>
            <person name="Yang D."/>
            <person name="Bader C.D."/>
            <person name="Teijaro C.N."/>
            <person name="Fluegel L."/>
            <person name="Davis C.M."/>
            <person name="Simpson J.R."/>
            <person name="Lauterbach L."/>
            <person name="Steele A.D."/>
            <person name="Gui C."/>
            <person name="Meng S."/>
            <person name="Li G."/>
            <person name="Viehrig K."/>
            <person name="Ye F."/>
            <person name="Su P."/>
            <person name="Kiefer A.F."/>
            <person name="Nichols A."/>
            <person name="Cepeda A.J."/>
            <person name="Yan W."/>
            <person name="Fan B."/>
            <person name="Jiang Y."/>
            <person name="Adhikari A."/>
            <person name="Zheng C.-J."/>
            <person name="Schuster L."/>
            <person name="Cowan T.M."/>
            <person name="Smanski M.J."/>
            <person name="Chevrette M.G."/>
            <person name="de Carvalho L.P.S."/>
            <person name="Shen B."/>
        </authorList>
    </citation>
    <scope>NUCLEOTIDE SEQUENCE</scope>
    <source>
        <strain evidence="2">NPDC080035</strain>
    </source>
</reference>
<name>A0AAU7GFU3_9MICO</name>
<dbReference type="Gene3D" id="3.10.450.50">
    <property type="match status" value="1"/>
</dbReference>
<accession>A0AAU7GFU3</accession>
<dbReference type="RefSeq" id="WP_348788923.1">
    <property type="nucleotide sequence ID" value="NZ_CP157390.1"/>
</dbReference>
<gene>
    <name evidence="2" type="ORF">AAME72_03885</name>
</gene>
<feature type="domain" description="SnoaL-like" evidence="1">
    <location>
        <begin position="11"/>
        <end position="109"/>
    </location>
</feature>
<evidence type="ECO:0000313" key="2">
    <source>
        <dbReference type="EMBL" id="XBM49003.1"/>
    </source>
</evidence>
<dbReference type="Pfam" id="PF12680">
    <property type="entry name" value="SnoaL_2"/>
    <property type="match status" value="1"/>
</dbReference>
<evidence type="ECO:0000259" key="1">
    <source>
        <dbReference type="Pfam" id="PF12680"/>
    </source>
</evidence>
<dbReference type="AlphaFoldDB" id="A0AAU7GFU3"/>